<evidence type="ECO:0000313" key="1">
    <source>
        <dbReference type="EMBL" id="RXN09558.1"/>
    </source>
</evidence>
<dbReference type="GO" id="GO:0004842">
    <property type="term" value="F:ubiquitin-protein transferase activity"/>
    <property type="evidence" value="ECO:0007669"/>
    <property type="project" value="InterPro"/>
</dbReference>
<evidence type="ECO:0008006" key="3">
    <source>
        <dbReference type="Google" id="ProtNLM"/>
    </source>
</evidence>
<dbReference type="InterPro" id="IPR035983">
    <property type="entry name" value="Hect_E3_ubiquitin_ligase"/>
</dbReference>
<dbReference type="AlphaFoldDB" id="A0A498LM93"/>
<keyword evidence="2" id="KW-1185">Reference proteome</keyword>
<accession>A0A498LM93</accession>
<dbReference type="SUPFAM" id="SSF53098">
    <property type="entry name" value="Ribonuclease H-like"/>
    <property type="match status" value="1"/>
</dbReference>
<dbReference type="InterPro" id="IPR012337">
    <property type="entry name" value="RNaseH-like_sf"/>
</dbReference>
<organism evidence="1 2">
    <name type="scientific">Labeo rohita</name>
    <name type="common">Indian major carp</name>
    <name type="synonym">Cyprinus rohita</name>
    <dbReference type="NCBI Taxonomy" id="84645"/>
    <lineage>
        <taxon>Eukaryota</taxon>
        <taxon>Metazoa</taxon>
        <taxon>Chordata</taxon>
        <taxon>Craniata</taxon>
        <taxon>Vertebrata</taxon>
        <taxon>Euteleostomi</taxon>
        <taxon>Actinopterygii</taxon>
        <taxon>Neopterygii</taxon>
        <taxon>Teleostei</taxon>
        <taxon>Ostariophysi</taxon>
        <taxon>Cypriniformes</taxon>
        <taxon>Cyprinidae</taxon>
        <taxon>Labeoninae</taxon>
        <taxon>Labeonini</taxon>
        <taxon>Labeo</taxon>
    </lineage>
</organism>
<proteinExistence type="predicted"/>
<comment type="caution">
    <text evidence="1">The sequence shown here is derived from an EMBL/GenBank/DDBJ whole genome shotgun (WGS) entry which is preliminary data.</text>
</comment>
<reference evidence="1 2" key="1">
    <citation type="submission" date="2018-03" db="EMBL/GenBank/DDBJ databases">
        <title>Draft genome sequence of Rohu Carp (Labeo rohita).</title>
        <authorList>
            <person name="Das P."/>
            <person name="Kushwaha B."/>
            <person name="Joshi C.G."/>
            <person name="Kumar D."/>
            <person name="Nagpure N.S."/>
            <person name="Sahoo L."/>
            <person name="Das S.P."/>
            <person name="Bit A."/>
            <person name="Patnaik S."/>
            <person name="Meher P.K."/>
            <person name="Jayasankar P."/>
            <person name="Koringa P.G."/>
            <person name="Patel N.V."/>
            <person name="Hinsu A.T."/>
            <person name="Kumar R."/>
            <person name="Pandey M."/>
            <person name="Agarwal S."/>
            <person name="Srivastava S."/>
            <person name="Singh M."/>
            <person name="Iquebal M.A."/>
            <person name="Jaiswal S."/>
            <person name="Angadi U.B."/>
            <person name="Kumar N."/>
            <person name="Raza M."/>
            <person name="Shah T.M."/>
            <person name="Rai A."/>
            <person name="Jena J.K."/>
        </authorList>
    </citation>
    <scope>NUCLEOTIDE SEQUENCE [LARGE SCALE GENOMIC DNA]</scope>
    <source>
        <strain evidence="1">DASCIFA01</strain>
        <tissue evidence="1">Testis</tissue>
    </source>
</reference>
<gene>
    <name evidence="1" type="ORF">ROHU_010976</name>
</gene>
<dbReference type="InterPro" id="IPR036397">
    <property type="entry name" value="RNaseH_sf"/>
</dbReference>
<dbReference type="GO" id="GO:0003676">
    <property type="term" value="F:nucleic acid binding"/>
    <property type="evidence" value="ECO:0007669"/>
    <property type="project" value="InterPro"/>
</dbReference>
<evidence type="ECO:0000313" key="2">
    <source>
        <dbReference type="Proteomes" id="UP000290572"/>
    </source>
</evidence>
<sequence length="710" mass="82184">MTAYSPWSNGLLERHNQTLTEILLKVKRDNNCDWKTALDWPLMAKNFLHNVHGYSPYQLVFGQNPRTREDPLMDDLIEFLRQEETIETLEQEKRYRNEYDLTGNTYLTRMDDLIEFLRQRNVPEETTETLEQEKIDASVIELMTDEQLKTYFSSYGDRLAILAFCRRKASCPNNRKSKLFERLKSKLSKKRKCDDSVTTSQEPKTRLLAKTRLAHKTMRKVELRWMNYDAENEVFRQVRTRRGGGTRKVDVSKESKKPDLIQEAVKLFFADGKSTEGDITEFEVDLKDYKEMSVDEDITVGKLYADTKLPLLRFYLTTKKKMNLGSFMQQEIDVALTTQELNSSPTTMPAERSESIDNIDVIYIGSNIEPEMSFPYSSNLDDNALDDSNTITFATEDIFNVEDQSLDDTLPDISPLNDIAHNEKIKRILVVHRGHVLPELIAHFLDESVFECEIKIQLIAPDGKLEKGHDEGGVVRDCLSEFWNDFYEQCTMGSSFKVPFLRHDFGQIHWESVGRIIAFGWQKEKYLPVKIAPVILEQATFGIAKSNVIENFLKFVAESERAVFEAWRSDFNTVDNEELLEVLDGHSCRKTPTKDNAEEILQELAHKKLIQEPAYVIEQWATILPTAVSHLDEISSVYENLQPTVRKVLKSLSFPEDMNAQQREIQRYLTTYLRESDTQGLSRFLRFCTGSDLFLGKTIIINFTLIQGFQ</sequence>
<dbReference type="Gene3D" id="3.30.420.10">
    <property type="entry name" value="Ribonuclease H-like superfamily/Ribonuclease H"/>
    <property type="match status" value="1"/>
</dbReference>
<dbReference type="SUPFAM" id="SSF56204">
    <property type="entry name" value="Hect, E3 ligase catalytic domain"/>
    <property type="match status" value="1"/>
</dbReference>
<dbReference type="EMBL" id="QBIY01013257">
    <property type="protein sequence ID" value="RXN09558.1"/>
    <property type="molecule type" value="Genomic_DNA"/>
</dbReference>
<name>A0A498LM93_LABRO</name>
<protein>
    <recommendedName>
        <fullName evidence="3">Integrase catalytic domain-containing protein</fullName>
    </recommendedName>
</protein>
<dbReference type="Proteomes" id="UP000290572">
    <property type="component" value="Unassembled WGS sequence"/>
</dbReference>